<keyword evidence="2" id="KW-1185">Reference proteome</keyword>
<name>A0A9P6F932_9FUNG</name>
<comment type="caution">
    <text evidence="1">The sequence shown here is derived from an EMBL/GenBank/DDBJ whole genome shotgun (WGS) entry which is preliminary data.</text>
</comment>
<dbReference type="AlphaFoldDB" id="A0A9P6F932"/>
<proteinExistence type="predicted"/>
<reference evidence="1" key="1">
    <citation type="journal article" date="2020" name="Fungal Divers.">
        <title>Resolving the Mortierellaceae phylogeny through synthesis of multi-gene phylogenetics and phylogenomics.</title>
        <authorList>
            <person name="Vandepol N."/>
            <person name="Liber J."/>
            <person name="Desiro A."/>
            <person name="Na H."/>
            <person name="Kennedy M."/>
            <person name="Barry K."/>
            <person name="Grigoriev I.V."/>
            <person name="Miller A.N."/>
            <person name="O'Donnell K."/>
            <person name="Stajich J.E."/>
            <person name="Bonito G."/>
        </authorList>
    </citation>
    <scope>NUCLEOTIDE SEQUENCE</scope>
    <source>
        <strain evidence="1">NRRL 2591</strain>
    </source>
</reference>
<evidence type="ECO:0000313" key="1">
    <source>
        <dbReference type="EMBL" id="KAF9544730.1"/>
    </source>
</evidence>
<organism evidence="1 2">
    <name type="scientific">Mortierella hygrophila</name>
    <dbReference type="NCBI Taxonomy" id="979708"/>
    <lineage>
        <taxon>Eukaryota</taxon>
        <taxon>Fungi</taxon>
        <taxon>Fungi incertae sedis</taxon>
        <taxon>Mucoromycota</taxon>
        <taxon>Mortierellomycotina</taxon>
        <taxon>Mortierellomycetes</taxon>
        <taxon>Mortierellales</taxon>
        <taxon>Mortierellaceae</taxon>
        <taxon>Mortierella</taxon>
    </lineage>
</organism>
<dbReference type="Proteomes" id="UP000723463">
    <property type="component" value="Unassembled WGS sequence"/>
</dbReference>
<evidence type="ECO:0000313" key="2">
    <source>
        <dbReference type="Proteomes" id="UP000723463"/>
    </source>
</evidence>
<accession>A0A9P6F932</accession>
<sequence length="76" mass="8130">MATAPLLAELLFQRPEVVIGGKLYAVTSFPMTSQVSVANVKIALNDSLRTDKLITMEHYDIPSKGQQLGVTNAGGI</sequence>
<protein>
    <submittedName>
        <fullName evidence="1">Uncharacterized protein</fullName>
    </submittedName>
</protein>
<dbReference type="EMBL" id="JAAAXW010000085">
    <property type="protein sequence ID" value="KAF9544730.1"/>
    <property type="molecule type" value="Genomic_DNA"/>
</dbReference>
<gene>
    <name evidence="1" type="ORF">EC957_011736</name>
</gene>